<sequence length="72" mass="8036">MLVASGDSIFFEKTALNVLIYINRKIVDQINAALSYIEENCAQIETEYCRVRQPTAFTLAFGAIKLTHPTGL</sequence>
<dbReference type="EMBL" id="NXIB02000013">
    <property type="protein sequence ID" value="PHX56754.1"/>
    <property type="molecule type" value="Genomic_DNA"/>
</dbReference>
<protein>
    <submittedName>
        <fullName evidence="1">Uncharacterized protein</fullName>
    </submittedName>
</protein>
<name>A0A2G4F4P6_9CYAN</name>
<reference evidence="1" key="1">
    <citation type="submission" date="2017-10" db="EMBL/GenBank/DDBJ databases">
        <title>Draft genome sequence of the planktic cyanobacteria Tychonema bourrellyi isolated from alpine lentic freshwater.</title>
        <authorList>
            <person name="Tett A."/>
            <person name="Armanini F."/>
            <person name="Asnicar F."/>
            <person name="Boscaini A."/>
            <person name="Pasolli E."/>
            <person name="Zolfo M."/>
            <person name="Donati C."/>
            <person name="Salmaso N."/>
            <person name="Segata N."/>
        </authorList>
    </citation>
    <scope>NUCLEOTIDE SEQUENCE</scope>
    <source>
        <strain evidence="1">FEM_GT703</strain>
    </source>
</reference>
<organism evidence="1 2">
    <name type="scientific">Tychonema bourrellyi FEM_GT703</name>
    <dbReference type="NCBI Taxonomy" id="2040638"/>
    <lineage>
        <taxon>Bacteria</taxon>
        <taxon>Bacillati</taxon>
        <taxon>Cyanobacteriota</taxon>
        <taxon>Cyanophyceae</taxon>
        <taxon>Oscillatoriophycideae</taxon>
        <taxon>Oscillatoriales</taxon>
        <taxon>Microcoleaceae</taxon>
        <taxon>Tychonema</taxon>
    </lineage>
</organism>
<evidence type="ECO:0000313" key="1">
    <source>
        <dbReference type="EMBL" id="PHX56754.1"/>
    </source>
</evidence>
<comment type="caution">
    <text evidence="1">The sequence shown here is derived from an EMBL/GenBank/DDBJ whole genome shotgun (WGS) entry which is preliminary data.</text>
</comment>
<proteinExistence type="predicted"/>
<dbReference type="AlphaFoldDB" id="A0A2G4F4P6"/>
<keyword evidence="2" id="KW-1185">Reference proteome</keyword>
<gene>
    <name evidence="1" type="ORF">CP500_003850</name>
</gene>
<accession>A0A2G4F4P6</accession>
<dbReference type="Proteomes" id="UP000226442">
    <property type="component" value="Unassembled WGS sequence"/>
</dbReference>
<evidence type="ECO:0000313" key="2">
    <source>
        <dbReference type="Proteomes" id="UP000226442"/>
    </source>
</evidence>